<dbReference type="Gene3D" id="3.40.50.1820">
    <property type="entry name" value="alpha/beta hydrolase"/>
    <property type="match status" value="1"/>
</dbReference>
<keyword evidence="2 7" id="KW-0121">Carboxypeptidase</keyword>
<comment type="caution">
    <text evidence="8">The sequence shown here is derived from an EMBL/GenBank/DDBJ whole genome shotgun (WGS) entry which is preliminary data.</text>
</comment>
<feature type="signal peptide" evidence="7">
    <location>
        <begin position="1"/>
        <end position="23"/>
    </location>
</feature>
<dbReference type="GO" id="GO:0006508">
    <property type="term" value="P:proteolysis"/>
    <property type="evidence" value="ECO:0007669"/>
    <property type="project" value="UniProtKB-KW"/>
</dbReference>
<dbReference type="EMBL" id="JAODUP010000540">
    <property type="protein sequence ID" value="KAK2147704.1"/>
    <property type="molecule type" value="Genomic_DNA"/>
</dbReference>
<organism evidence="8 9">
    <name type="scientific">Paralvinella palmiformis</name>
    <dbReference type="NCBI Taxonomy" id="53620"/>
    <lineage>
        <taxon>Eukaryota</taxon>
        <taxon>Metazoa</taxon>
        <taxon>Spiralia</taxon>
        <taxon>Lophotrochozoa</taxon>
        <taxon>Annelida</taxon>
        <taxon>Polychaeta</taxon>
        <taxon>Sedentaria</taxon>
        <taxon>Canalipalpata</taxon>
        <taxon>Terebellida</taxon>
        <taxon>Terebelliformia</taxon>
        <taxon>Alvinellidae</taxon>
        <taxon>Paralvinella</taxon>
    </lineage>
</organism>
<dbReference type="PANTHER" id="PTHR11802">
    <property type="entry name" value="SERINE PROTEASE FAMILY S10 SERINE CARBOXYPEPTIDASE"/>
    <property type="match status" value="1"/>
</dbReference>
<evidence type="ECO:0000256" key="2">
    <source>
        <dbReference type="ARBA" id="ARBA00022645"/>
    </source>
</evidence>
<evidence type="ECO:0000256" key="7">
    <source>
        <dbReference type="RuleBase" id="RU361156"/>
    </source>
</evidence>
<name>A0AAD9J7D8_9ANNE</name>
<reference evidence="8" key="1">
    <citation type="journal article" date="2023" name="Mol. Biol. Evol.">
        <title>Third-Generation Sequencing Reveals the Adaptive Role of the Epigenome in Three Deep-Sea Polychaetes.</title>
        <authorList>
            <person name="Perez M."/>
            <person name="Aroh O."/>
            <person name="Sun Y."/>
            <person name="Lan Y."/>
            <person name="Juniper S.K."/>
            <person name="Young C.R."/>
            <person name="Angers B."/>
            <person name="Qian P.Y."/>
        </authorList>
    </citation>
    <scope>NUCLEOTIDE SEQUENCE</scope>
    <source>
        <strain evidence="8">P08H-3</strain>
    </source>
</reference>
<dbReference type="Proteomes" id="UP001208570">
    <property type="component" value="Unassembled WGS sequence"/>
</dbReference>
<dbReference type="SUPFAM" id="SSF53474">
    <property type="entry name" value="alpha/beta-Hydrolases"/>
    <property type="match status" value="1"/>
</dbReference>
<feature type="chain" id="PRO_5041774805" description="Carboxypeptidase" evidence="7">
    <location>
        <begin position="24"/>
        <end position="475"/>
    </location>
</feature>
<evidence type="ECO:0000256" key="1">
    <source>
        <dbReference type="ARBA" id="ARBA00009431"/>
    </source>
</evidence>
<keyword evidence="3 7" id="KW-0645">Protease</keyword>
<dbReference type="PROSITE" id="PS00131">
    <property type="entry name" value="CARBOXYPEPT_SER_SER"/>
    <property type="match status" value="1"/>
</dbReference>
<dbReference type="FunFam" id="3.40.50.1820:FF:000096">
    <property type="entry name" value="Carboxypeptidase vitellogenic-like"/>
    <property type="match status" value="1"/>
</dbReference>
<keyword evidence="6" id="KW-0325">Glycoprotein</keyword>
<evidence type="ECO:0000256" key="6">
    <source>
        <dbReference type="ARBA" id="ARBA00023180"/>
    </source>
</evidence>
<keyword evidence="5 7" id="KW-0378">Hydrolase</keyword>
<dbReference type="EC" id="3.4.16.-" evidence="7"/>
<dbReference type="InterPro" id="IPR029058">
    <property type="entry name" value="AB_hydrolase_fold"/>
</dbReference>
<dbReference type="InterPro" id="IPR001563">
    <property type="entry name" value="Peptidase_S10"/>
</dbReference>
<dbReference type="GO" id="GO:0004185">
    <property type="term" value="F:serine-type carboxypeptidase activity"/>
    <property type="evidence" value="ECO:0007669"/>
    <property type="project" value="UniProtKB-UniRule"/>
</dbReference>
<evidence type="ECO:0000256" key="3">
    <source>
        <dbReference type="ARBA" id="ARBA00022670"/>
    </source>
</evidence>
<dbReference type="InterPro" id="IPR018202">
    <property type="entry name" value="Ser_caboxypep_ser_AS"/>
</dbReference>
<accession>A0AAD9J7D8</accession>
<dbReference type="AlphaFoldDB" id="A0AAD9J7D8"/>
<evidence type="ECO:0000256" key="4">
    <source>
        <dbReference type="ARBA" id="ARBA00022729"/>
    </source>
</evidence>
<sequence>MVLLAVIKQVMLFVTIFSPLSNAGGPFRSIFPKMDRHALNSGIDPGSPLFLTPYIEKGDIRTARKLALVGHLSGTDLISYSGFLTVNSTFNSNMYFWFFPVKQANPETQPLVLWLQGGPGGSSLFGLFVENGPFGVNKQLQLFPHKYAWTNEYNMLYIDNPVGTGFSFTDNDQGYATNEEDVGENLFRAMTQFFTVFPEYKRSPFYITGESYAGKYIPALGHRIHADPSTKIQLTGVAIGDGFSDPVVMLPAYTDYMLQIGLLDRNEASYFADHLKRVVQLIKSGKYIDAFKLWDLLMEGDATSVPSFFTNCTGTTDYYNYLRTSSPPEFGYFNDYLAFPAVRRAIHVGNLTFQSGKLVQKHLQSDILKSVKPWLVELMNNYKVLIYTGQLDIIVGLPLTEAMLQTLPWSGLYQYLKAERHVWRTEPSTEVSGYVKVVDRFCQVMVRGGGHILPFDQPLRTYDMLRRFIFEQTFF</sequence>
<keyword evidence="9" id="KW-1185">Reference proteome</keyword>
<evidence type="ECO:0000313" key="9">
    <source>
        <dbReference type="Proteomes" id="UP001208570"/>
    </source>
</evidence>
<evidence type="ECO:0000256" key="5">
    <source>
        <dbReference type="ARBA" id="ARBA00022801"/>
    </source>
</evidence>
<proteinExistence type="inferred from homology"/>
<gene>
    <name evidence="8" type="ORF">LSH36_540g01074</name>
</gene>
<keyword evidence="4 7" id="KW-0732">Signal</keyword>
<comment type="similarity">
    <text evidence="1 7">Belongs to the peptidase S10 family.</text>
</comment>
<dbReference type="PRINTS" id="PR00724">
    <property type="entry name" value="CRBOXYPTASEC"/>
</dbReference>
<protein>
    <recommendedName>
        <fullName evidence="7">Carboxypeptidase</fullName>
        <ecNumber evidence="7">3.4.16.-</ecNumber>
    </recommendedName>
</protein>
<dbReference type="PANTHER" id="PTHR11802:SF472">
    <property type="entry name" value="SERINE CARBOXYPEPTIDASE CPVL-RELATED"/>
    <property type="match status" value="1"/>
</dbReference>
<dbReference type="Pfam" id="PF00450">
    <property type="entry name" value="Peptidase_S10"/>
    <property type="match status" value="1"/>
</dbReference>
<evidence type="ECO:0000313" key="8">
    <source>
        <dbReference type="EMBL" id="KAK2147704.1"/>
    </source>
</evidence>